<comment type="similarity">
    <text evidence="2 5">Belongs to the glycosyl hydrolase 37 family.</text>
</comment>
<organism evidence="6 7">
    <name type="scientific">Rhamnusium bicolor</name>
    <dbReference type="NCBI Taxonomy" id="1586634"/>
    <lineage>
        <taxon>Eukaryota</taxon>
        <taxon>Metazoa</taxon>
        <taxon>Ecdysozoa</taxon>
        <taxon>Arthropoda</taxon>
        <taxon>Hexapoda</taxon>
        <taxon>Insecta</taxon>
        <taxon>Pterygota</taxon>
        <taxon>Neoptera</taxon>
        <taxon>Endopterygota</taxon>
        <taxon>Coleoptera</taxon>
        <taxon>Polyphaga</taxon>
        <taxon>Cucujiformia</taxon>
        <taxon>Chrysomeloidea</taxon>
        <taxon>Cerambycidae</taxon>
        <taxon>Lepturinae</taxon>
        <taxon>Rhagiini</taxon>
        <taxon>Rhamnusium</taxon>
    </lineage>
</organism>
<dbReference type="InterPro" id="IPR001661">
    <property type="entry name" value="Glyco_hydro_37"/>
</dbReference>
<evidence type="ECO:0000256" key="3">
    <source>
        <dbReference type="ARBA" id="ARBA00012757"/>
    </source>
</evidence>
<evidence type="ECO:0000256" key="5">
    <source>
        <dbReference type="RuleBase" id="RU361180"/>
    </source>
</evidence>
<dbReference type="AlphaFoldDB" id="A0AAV8WNJ1"/>
<evidence type="ECO:0000313" key="6">
    <source>
        <dbReference type="EMBL" id="KAJ8927266.1"/>
    </source>
</evidence>
<dbReference type="GO" id="GO:0005993">
    <property type="term" value="P:trehalose catabolic process"/>
    <property type="evidence" value="ECO:0007669"/>
    <property type="project" value="TreeGrafter"/>
</dbReference>
<dbReference type="InterPro" id="IPR008928">
    <property type="entry name" value="6-hairpin_glycosidase_sf"/>
</dbReference>
<comment type="caution">
    <text evidence="6">The sequence shown here is derived from an EMBL/GenBank/DDBJ whole genome shotgun (WGS) entry which is preliminary data.</text>
</comment>
<evidence type="ECO:0000256" key="1">
    <source>
        <dbReference type="ARBA" id="ARBA00001576"/>
    </source>
</evidence>
<comment type="catalytic activity">
    <reaction evidence="1 5">
        <text>alpha,alpha-trehalose + H2O = alpha-D-glucose + beta-D-glucose</text>
        <dbReference type="Rhea" id="RHEA:32675"/>
        <dbReference type="ChEBI" id="CHEBI:15377"/>
        <dbReference type="ChEBI" id="CHEBI:15903"/>
        <dbReference type="ChEBI" id="CHEBI:16551"/>
        <dbReference type="ChEBI" id="CHEBI:17925"/>
        <dbReference type="EC" id="3.2.1.28"/>
    </reaction>
</comment>
<dbReference type="EC" id="3.2.1.28" evidence="3 5"/>
<dbReference type="InterPro" id="IPR012341">
    <property type="entry name" value="6hp_glycosidase-like_sf"/>
</dbReference>
<accession>A0AAV8WNJ1</accession>
<dbReference type="Gene3D" id="1.50.10.10">
    <property type="match status" value="1"/>
</dbReference>
<dbReference type="PRINTS" id="PR00744">
    <property type="entry name" value="GLHYDRLASE37"/>
</dbReference>
<proteinExistence type="inferred from homology"/>
<dbReference type="PANTHER" id="PTHR23403">
    <property type="entry name" value="TREHALASE"/>
    <property type="match status" value="1"/>
</dbReference>
<dbReference type="GO" id="GO:0004555">
    <property type="term" value="F:alpha,alpha-trehalase activity"/>
    <property type="evidence" value="ECO:0007669"/>
    <property type="project" value="UniProtKB-EC"/>
</dbReference>
<name>A0AAV8WNJ1_9CUCU</name>
<dbReference type="PANTHER" id="PTHR23403:SF1">
    <property type="entry name" value="TREHALASE"/>
    <property type="match status" value="1"/>
</dbReference>
<dbReference type="SUPFAM" id="SSF48208">
    <property type="entry name" value="Six-hairpin glycosidases"/>
    <property type="match status" value="1"/>
</dbReference>
<gene>
    <name evidence="6" type="ORF">NQ314_020267</name>
</gene>
<protein>
    <recommendedName>
        <fullName evidence="4 5">Trehalase</fullName>
        <ecNumber evidence="3 5">3.2.1.28</ecNumber>
    </recommendedName>
    <alternativeName>
        <fullName evidence="5">Alpha-trehalose glucohydrolase</fullName>
    </alternativeName>
</protein>
<evidence type="ECO:0000313" key="7">
    <source>
        <dbReference type="Proteomes" id="UP001162156"/>
    </source>
</evidence>
<dbReference type="EMBL" id="JANEYF010005702">
    <property type="protein sequence ID" value="KAJ8927266.1"/>
    <property type="molecule type" value="Genomic_DNA"/>
</dbReference>
<dbReference type="Pfam" id="PF01204">
    <property type="entry name" value="Trehalase"/>
    <property type="match status" value="2"/>
</dbReference>
<keyword evidence="5" id="KW-0326">Glycosidase</keyword>
<sequence length="267" mass="30429">MLTAIFSYSVRSETMQSCDSLIYCQGELLDTIQTSGIFDDSKTFVDMIQVNALNKTLENFDQLMIDTNNNPTKEELKQFVENNFVAEGELDEWSPTDYKSNPAFLKKIDDIVVRDFARNLVSIWPDLARKVKNTVSENPDRHSLIPVPNGFIVPGGALQGAVLLGLVLDSERVYYLNRSQPPLLSLMVSLYIDATKNLEWLRENIETIEDELKWWLTNRVTVVERDGVKYSLAHYASESGTPRPESYHEDVRTCATFESENDKVMLS</sequence>
<keyword evidence="7" id="KW-1185">Reference proteome</keyword>
<dbReference type="Proteomes" id="UP001162156">
    <property type="component" value="Unassembled WGS sequence"/>
</dbReference>
<reference evidence="6" key="1">
    <citation type="journal article" date="2023" name="Insect Mol. Biol.">
        <title>Genome sequencing provides insights into the evolution of gene families encoding plant cell wall-degrading enzymes in longhorned beetles.</title>
        <authorList>
            <person name="Shin N.R."/>
            <person name="Okamura Y."/>
            <person name="Kirsch R."/>
            <person name="Pauchet Y."/>
        </authorList>
    </citation>
    <scope>NUCLEOTIDE SEQUENCE</scope>
    <source>
        <strain evidence="6">RBIC_L_NR</strain>
    </source>
</reference>
<evidence type="ECO:0000256" key="4">
    <source>
        <dbReference type="ARBA" id="ARBA00019905"/>
    </source>
</evidence>
<evidence type="ECO:0000256" key="2">
    <source>
        <dbReference type="ARBA" id="ARBA00005615"/>
    </source>
</evidence>
<keyword evidence="5" id="KW-0378">Hydrolase</keyword>